<organism evidence="7 8">
    <name type="scientific">Pterulicium gracile</name>
    <dbReference type="NCBI Taxonomy" id="1884261"/>
    <lineage>
        <taxon>Eukaryota</taxon>
        <taxon>Fungi</taxon>
        <taxon>Dikarya</taxon>
        <taxon>Basidiomycota</taxon>
        <taxon>Agaricomycotina</taxon>
        <taxon>Agaricomycetes</taxon>
        <taxon>Agaricomycetidae</taxon>
        <taxon>Agaricales</taxon>
        <taxon>Pleurotineae</taxon>
        <taxon>Pterulaceae</taxon>
        <taxon>Pterulicium</taxon>
    </lineage>
</organism>
<keyword evidence="4 5" id="KW-0472">Membrane</keyword>
<feature type="transmembrane region" description="Helical" evidence="5">
    <location>
        <begin position="172"/>
        <end position="192"/>
    </location>
</feature>
<dbReference type="EMBL" id="ML178861">
    <property type="protein sequence ID" value="TFK96411.1"/>
    <property type="molecule type" value="Genomic_DNA"/>
</dbReference>
<evidence type="ECO:0000313" key="8">
    <source>
        <dbReference type="Proteomes" id="UP000305067"/>
    </source>
</evidence>
<dbReference type="GO" id="GO:0022857">
    <property type="term" value="F:transmembrane transporter activity"/>
    <property type="evidence" value="ECO:0007669"/>
    <property type="project" value="InterPro"/>
</dbReference>
<feature type="transmembrane region" description="Helical" evidence="5">
    <location>
        <begin position="213"/>
        <end position="232"/>
    </location>
</feature>
<feature type="transmembrane region" description="Helical" evidence="5">
    <location>
        <begin position="141"/>
        <end position="160"/>
    </location>
</feature>
<dbReference type="GO" id="GO:0005886">
    <property type="term" value="C:plasma membrane"/>
    <property type="evidence" value="ECO:0007669"/>
    <property type="project" value="TreeGrafter"/>
</dbReference>
<dbReference type="InterPro" id="IPR011701">
    <property type="entry name" value="MFS"/>
</dbReference>
<feature type="transmembrane region" description="Helical" evidence="5">
    <location>
        <begin position="238"/>
        <end position="258"/>
    </location>
</feature>
<name>A0A5C3Q3P4_9AGAR</name>
<feature type="transmembrane region" description="Helical" evidence="5">
    <location>
        <begin position="365"/>
        <end position="384"/>
    </location>
</feature>
<gene>
    <name evidence="7" type="ORF">BDV98DRAFT_614402</name>
</gene>
<feature type="transmembrane region" description="Helical" evidence="5">
    <location>
        <begin position="471"/>
        <end position="491"/>
    </location>
</feature>
<feature type="transmembrane region" description="Helical" evidence="5">
    <location>
        <begin position="82"/>
        <end position="102"/>
    </location>
</feature>
<dbReference type="SUPFAM" id="SSF103473">
    <property type="entry name" value="MFS general substrate transporter"/>
    <property type="match status" value="1"/>
</dbReference>
<dbReference type="PANTHER" id="PTHR23501:SF102">
    <property type="entry name" value="DRUG TRANSPORTER, PUTATIVE (AFU_ORTHOLOGUE AFUA_3G08530)-RELATED"/>
    <property type="match status" value="1"/>
</dbReference>
<dbReference type="PROSITE" id="PS50850">
    <property type="entry name" value="MFS"/>
    <property type="match status" value="1"/>
</dbReference>
<feature type="domain" description="Major facilitator superfamily (MFS) profile" evidence="6">
    <location>
        <begin position="12"/>
        <end position="495"/>
    </location>
</feature>
<keyword evidence="3 5" id="KW-1133">Transmembrane helix</keyword>
<evidence type="ECO:0000256" key="1">
    <source>
        <dbReference type="ARBA" id="ARBA00004141"/>
    </source>
</evidence>
<keyword evidence="2 5" id="KW-0812">Transmembrane</keyword>
<dbReference type="Proteomes" id="UP000305067">
    <property type="component" value="Unassembled WGS sequence"/>
</dbReference>
<dbReference type="PANTHER" id="PTHR23501">
    <property type="entry name" value="MAJOR FACILITATOR SUPERFAMILY"/>
    <property type="match status" value="1"/>
</dbReference>
<reference evidence="7 8" key="1">
    <citation type="journal article" date="2019" name="Nat. Ecol. Evol.">
        <title>Megaphylogeny resolves global patterns of mushroom evolution.</title>
        <authorList>
            <person name="Varga T."/>
            <person name="Krizsan K."/>
            <person name="Foldi C."/>
            <person name="Dima B."/>
            <person name="Sanchez-Garcia M."/>
            <person name="Sanchez-Ramirez S."/>
            <person name="Szollosi G.J."/>
            <person name="Szarkandi J.G."/>
            <person name="Papp V."/>
            <person name="Albert L."/>
            <person name="Andreopoulos W."/>
            <person name="Angelini C."/>
            <person name="Antonin V."/>
            <person name="Barry K.W."/>
            <person name="Bougher N.L."/>
            <person name="Buchanan P."/>
            <person name="Buyck B."/>
            <person name="Bense V."/>
            <person name="Catcheside P."/>
            <person name="Chovatia M."/>
            <person name="Cooper J."/>
            <person name="Damon W."/>
            <person name="Desjardin D."/>
            <person name="Finy P."/>
            <person name="Geml J."/>
            <person name="Haridas S."/>
            <person name="Hughes K."/>
            <person name="Justo A."/>
            <person name="Karasinski D."/>
            <person name="Kautmanova I."/>
            <person name="Kiss B."/>
            <person name="Kocsube S."/>
            <person name="Kotiranta H."/>
            <person name="LaButti K.M."/>
            <person name="Lechner B.E."/>
            <person name="Liimatainen K."/>
            <person name="Lipzen A."/>
            <person name="Lukacs Z."/>
            <person name="Mihaltcheva S."/>
            <person name="Morgado L.N."/>
            <person name="Niskanen T."/>
            <person name="Noordeloos M.E."/>
            <person name="Ohm R.A."/>
            <person name="Ortiz-Santana B."/>
            <person name="Ovrebo C."/>
            <person name="Racz N."/>
            <person name="Riley R."/>
            <person name="Savchenko A."/>
            <person name="Shiryaev A."/>
            <person name="Soop K."/>
            <person name="Spirin V."/>
            <person name="Szebenyi C."/>
            <person name="Tomsovsky M."/>
            <person name="Tulloss R.E."/>
            <person name="Uehling J."/>
            <person name="Grigoriev I.V."/>
            <person name="Vagvolgyi C."/>
            <person name="Papp T."/>
            <person name="Martin F.M."/>
            <person name="Miettinen O."/>
            <person name="Hibbett D.S."/>
            <person name="Nagy L.G."/>
        </authorList>
    </citation>
    <scope>NUCLEOTIDE SEQUENCE [LARGE SCALE GENOMIC DNA]</scope>
    <source>
        <strain evidence="7 8">CBS 309.79</strain>
    </source>
</reference>
<keyword evidence="8" id="KW-1185">Reference proteome</keyword>
<proteinExistence type="predicted"/>
<evidence type="ECO:0000313" key="7">
    <source>
        <dbReference type="EMBL" id="TFK96411.1"/>
    </source>
</evidence>
<dbReference type="STRING" id="1884261.A0A5C3Q3P4"/>
<dbReference type="Gene3D" id="1.20.1250.20">
    <property type="entry name" value="MFS general substrate transporter like domains"/>
    <property type="match status" value="1"/>
</dbReference>
<dbReference type="PRINTS" id="PR01036">
    <property type="entry name" value="TCRTETB"/>
</dbReference>
<accession>A0A5C3Q3P4</accession>
<evidence type="ECO:0000256" key="5">
    <source>
        <dbReference type="SAM" id="Phobius"/>
    </source>
</evidence>
<dbReference type="AlphaFoldDB" id="A0A5C3Q3P4"/>
<feature type="transmembrane region" description="Helical" evidence="5">
    <location>
        <begin position="53"/>
        <end position="70"/>
    </location>
</feature>
<dbReference type="InterPro" id="IPR036259">
    <property type="entry name" value="MFS_trans_sf"/>
</dbReference>
<comment type="subcellular location">
    <subcellularLocation>
        <location evidence="1">Membrane</location>
        <topology evidence="1">Multi-pass membrane protein</topology>
    </subcellularLocation>
</comment>
<feature type="transmembrane region" description="Helical" evidence="5">
    <location>
        <begin position="336"/>
        <end position="353"/>
    </location>
</feature>
<feature type="transmembrane region" description="Helical" evidence="5">
    <location>
        <begin position="306"/>
        <end position="329"/>
    </location>
</feature>
<evidence type="ECO:0000256" key="2">
    <source>
        <dbReference type="ARBA" id="ARBA00022692"/>
    </source>
</evidence>
<feature type="transmembrane region" description="Helical" evidence="5">
    <location>
        <begin position="12"/>
        <end position="33"/>
    </location>
</feature>
<sequence>MDAKKDFRFWMLFVSLCVVCFLSALDFIAIGNALPSIINDLNAGSDSSQGEEFAWIGTAYTLSSTAFLPLSSCVAEAFGRRVAVVLFLAIFSVGSALCGAAQTMNWLIAARAVQGIGGGALHSLATVVIADLIPLVERGTYNSFVGMTWALAVAIGPLIGGSLANESGMWRWLFYLNLPICALALVLVFIFLDLPTPSGTVRDKFSKMDWIGNLIIAASSTTLVIGLSWGGVRYPWGSYQVLVPLVCGAVGMIAFTLYEAFIAKYPISVSSFLCSTIGVSVADVHLDFVPVYYQACMDASPIRSGVMFLGCTTLVGSFIVFGGMSVTALKRYRPQIWISWCMTIIGVGFATTLDENSPLAKAIGYFSIGSTGVGALFALLYFPVLSPLPVERNAQALALFAFLRTFAQVWGVTIGSTILVNCLKSRLPSGLAPYAQGDIGALVYSLVPQVRSLPQPLKDETRAAFSESFRAVWIAIVAVFGVGFLMSFFMADVPLHNYTDDKWNRKVVVATVEVEHDDEEWKVERSEKPLEAHARNKALTKKNG</sequence>
<dbReference type="InterPro" id="IPR020846">
    <property type="entry name" value="MFS_dom"/>
</dbReference>
<evidence type="ECO:0000259" key="6">
    <source>
        <dbReference type="PROSITE" id="PS50850"/>
    </source>
</evidence>
<evidence type="ECO:0000256" key="4">
    <source>
        <dbReference type="ARBA" id="ARBA00023136"/>
    </source>
</evidence>
<feature type="transmembrane region" description="Helical" evidence="5">
    <location>
        <begin position="396"/>
        <end position="419"/>
    </location>
</feature>
<dbReference type="OrthoDB" id="3437016at2759"/>
<dbReference type="Pfam" id="PF07690">
    <property type="entry name" value="MFS_1"/>
    <property type="match status" value="1"/>
</dbReference>
<protein>
    <submittedName>
        <fullName evidence="7">MFS general substrate transporter</fullName>
    </submittedName>
</protein>
<evidence type="ECO:0000256" key="3">
    <source>
        <dbReference type="ARBA" id="ARBA00022989"/>
    </source>
</evidence>